<dbReference type="Pfam" id="PF13609">
    <property type="entry name" value="Porin_4"/>
    <property type="match status" value="1"/>
</dbReference>
<dbReference type="InterPro" id="IPR033900">
    <property type="entry name" value="Gram_neg_porin_domain"/>
</dbReference>
<accession>A0ABW8MEZ8</accession>
<dbReference type="CDD" id="cd00342">
    <property type="entry name" value="gram_neg_porins"/>
    <property type="match status" value="1"/>
</dbReference>
<evidence type="ECO:0000256" key="3">
    <source>
        <dbReference type="ARBA" id="ARBA00022448"/>
    </source>
</evidence>
<evidence type="ECO:0000256" key="7">
    <source>
        <dbReference type="ARBA" id="ARBA00023065"/>
    </source>
</evidence>
<dbReference type="SUPFAM" id="SSF56935">
    <property type="entry name" value="Porins"/>
    <property type="match status" value="1"/>
</dbReference>
<keyword evidence="8" id="KW-0626">Porin</keyword>
<dbReference type="InterPro" id="IPR023614">
    <property type="entry name" value="Porin_dom_sf"/>
</dbReference>
<keyword evidence="5" id="KW-0812">Transmembrane</keyword>
<organism evidence="13 14">
    <name type="scientific">Caballeronia udeis</name>
    <dbReference type="NCBI Taxonomy" id="1232866"/>
    <lineage>
        <taxon>Bacteria</taxon>
        <taxon>Pseudomonadati</taxon>
        <taxon>Pseudomonadota</taxon>
        <taxon>Betaproteobacteria</taxon>
        <taxon>Burkholderiales</taxon>
        <taxon>Burkholderiaceae</taxon>
        <taxon>Caballeronia</taxon>
    </lineage>
</organism>
<dbReference type="EMBL" id="JBIYDN010000003">
    <property type="protein sequence ID" value="MFK4441310.1"/>
    <property type="molecule type" value="Genomic_DNA"/>
</dbReference>
<evidence type="ECO:0000256" key="11">
    <source>
        <dbReference type="SAM" id="SignalP"/>
    </source>
</evidence>
<name>A0ABW8MEZ8_9BURK</name>
<evidence type="ECO:0000313" key="14">
    <source>
        <dbReference type="Proteomes" id="UP001620514"/>
    </source>
</evidence>
<feature type="domain" description="Porin" evidence="12">
    <location>
        <begin position="12"/>
        <end position="310"/>
    </location>
</feature>
<keyword evidence="10" id="KW-0998">Cell outer membrane</keyword>
<dbReference type="Proteomes" id="UP001620514">
    <property type="component" value="Unassembled WGS sequence"/>
</dbReference>
<comment type="subcellular location">
    <subcellularLocation>
        <location evidence="1">Cell outer membrane</location>
        <topology evidence="1">Multi-pass membrane protein</topology>
    </subcellularLocation>
</comment>
<evidence type="ECO:0000256" key="8">
    <source>
        <dbReference type="ARBA" id="ARBA00023114"/>
    </source>
</evidence>
<evidence type="ECO:0000256" key="5">
    <source>
        <dbReference type="ARBA" id="ARBA00022692"/>
    </source>
</evidence>
<reference evidence="13 14" key="1">
    <citation type="submission" date="2024-11" db="EMBL/GenBank/DDBJ databases">
        <title>Using genomics to understand microbial adaptation to soil warming.</title>
        <authorList>
            <person name="Deangelis K.M. PhD."/>
        </authorList>
    </citation>
    <scope>NUCLEOTIDE SEQUENCE [LARGE SCALE GENOMIC DNA]</scope>
    <source>
        <strain evidence="13 14">GAS97</strain>
    </source>
</reference>
<keyword evidence="6 11" id="KW-0732">Signal</keyword>
<feature type="chain" id="PRO_5047424728" evidence="11">
    <location>
        <begin position="23"/>
        <end position="339"/>
    </location>
</feature>
<dbReference type="PANTHER" id="PTHR34501">
    <property type="entry name" value="PROTEIN YDDL-RELATED"/>
    <property type="match status" value="1"/>
</dbReference>
<evidence type="ECO:0000256" key="9">
    <source>
        <dbReference type="ARBA" id="ARBA00023136"/>
    </source>
</evidence>
<evidence type="ECO:0000256" key="6">
    <source>
        <dbReference type="ARBA" id="ARBA00022729"/>
    </source>
</evidence>
<proteinExistence type="predicted"/>
<evidence type="ECO:0000256" key="2">
    <source>
        <dbReference type="ARBA" id="ARBA00011233"/>
    </source>
</evidence>
<evidence type="ECO:0000256" key="10">
    <source>
        <dbReference type="ARBA" id="ARBA00023237"/>
    </source>
</evidence>
<dbReference type="InterPro" id="IPR050298">
    <property type="entry name" value="Gram-neg_bact_OMP"/>
</dbReference>
<evidence type="ECO:0000313" key="13">
    <source>
        <dbReference type="EMBL" id="MFK4441310.1"/>
    </source>
</evidence>
<dbReference type="Gene3D" id="2.40.160.10">
    <property type="entry name" value="Porin"/>
    <property type="match status" value="1"/>
</dbReference>
<gene>
    <name evidence="13" type="ORF">ABH943_001321</name>
</gene>
<keyword evidence="9" id="KW-0472">Membrane</keyword>
<evidence type="ECO:0000256" key="1">
    <source>
        <dbReference type="ARBA" id="ARBA00004571"/>
    </source>
</evidence>
<comment type="subunit">
    <text evidence="2">Homotrimer.</text>
</comment>
<sequence length="339" mass="36295">MKTNRWRPCVLAIGTIACAAHAQSSVTLAGNVDGGVRYISNGKGSVTTMNSNGLFTANRLDFLGQEDLGGNWNAHFQLETGFNTGTGALDNTTGLLFNRMSFVGIGSPYGSLDLGRQYTLGHDVLHDFDPFYFGYPSIIPLTPAVDGTHFSNDIKYSGVWGPFHVGAEEAPGGVAGDFNAGTAHGVGLQYKAGFFNIGGTYIHRTVLVGTAYQPDDYVAFGSELKFGTLRFAGGYMNETTDNAAPATAARTENYWGGVTYNPTYDVNLGAGYYVTNLPTSKGRKNLGILSAVYLLSKRTRLYAESDYTTYHGSYISNAALNAAHASHQLAFSVGINQLF</sequence>
<evidence type="ECO:0000256" key="4">
    <source>
        <dbReference type="ARBA" id="ARBA00022452"/>
    </source>
</evidence>
<feature type="signal peptide" evidence="11">
    <location>
        <begin position="1"/>
        <end position="22"/>
    </location>
</feature>
<dbReference type="PROSITE" id="PS51257">
    <property type="entry name" value="PROKAR_LIPOPROTEIN"/>
    <property type="match status" value="1"/>
</dbReference>
<dbReference type="PANTHER" id="PTHR34501:SF9">
    <property type="entry name" value="MAJOR OUTER MEMBRANE PROTEIN P.IA"/>
    <property type="match status" value="1"/>
</dbReference>
<keyword evidence="4" id="KW-1134">Transmembrane beta strand</keyword>
<keyword evidence="3" id="KW-0813">Transport</keyword>
<comment type="caution">
    <text evidence="13">The sequence shown here is derived from an EMBL/GenBank/DDBJ whole genome shotgun (WGS) entry which is preliminary data.</text>
</comment>
<protein>
    <submittedName>
        <fullName evidence="13">Porin</fullName>
    </submittedName>
</protein>
<keyword evidence="14" id="KW-1185">Reference proteome</keyword>
<dbReference type="RefSeq" id="WP_404605100.1">
    <property type="nucleotide sequence ID" value="NZ_JBIYDN010000003.1"/>
</dbReference>
<keyword evidence="7" id="KW-0406">Ion transport</keyword>
<evidence type="ECO:0000259" key="12">
    <source>
        <dbReference type="Pfam" id="PF13609"/>
    </source>
</evidence>